<accession>A0A841FYR2</accession>
<comment type="caution">
    <text evidence="2">The sequence shown here is derived from an EMBL/GenBank/DDBJ whole genome shotgun (WGS) entry which is preliminary data.</text>
</comment>
<feature type="transmembrane region" description="Helical" evidence="1">
    <location>
        <begin position="505"/>
        <end position="523"/>
    </location>
</feature>
<keyword evidence="1" id="KW-0472">Membrane</keyword>
<dbReference type="RefSeq" id="WP_184791440.1">
    <property type="nucleotide sequence ID" value="NZ_BONT01000069.1"/>
</dbReference>
<evidence type="ECO:0008006" key="4">
    <source>
        <dbReference type="Google" id="ProtNLM"/>
    </source>
</evidence>
<keyword evidence="3" id="KW-1185">Reference proteome</keyword>
<feature type="transmembrane region" description="Helical" evidence="1">
    <location>
        <begin position="7"/>
        <end position="30"/>
    </location>
</feature>
<organism evidence="2 3">
    <name type="scientific">Phytomonospora endophytica</name>
    <dbReference type="NCBI Taxonomy" id="714109"/>
    <lineage>
        <taxon>Bacteria</taxon>
        <taxon>Bacillati</taxon>
        <taxon>Actinomycetota</taxon>
        <taxon>Actinomycetes</taxon>
        <taxon>Micromonosporales</taxon>
        <taxon>Micromonosporaceae</taxon>
        <taxon>Phytomonospora</taxon>
    </lineage>
</organism>
<feature type="transmembrane region" description="Helical" evidence="1">
    <location>
        <begin position="36"/>
        <end position="60"/>
    </location>
</feature>
<dbReference type="Gene3D" id="3.40.50.300">
    <property type="entry name" value="P-loop containing nucleotide triphosphate hydrolases"/>
    <property type="match status" value="1"/>
</dbReference>
<dbReference type="SUPFAM" id="SSF52540">
    <property type="entry name" value="P-loop containing nucleoside triphosphate hydrolases"/>
    <property type="match status" value="1"/>
</dbReference>
<evidence type="ECO:0000313" key="2">
    <source>
        <dbReference type="EMBL" id="MBB6038662.1"/>
    </source>
</evidence>
<feature type="transmembrane region" description="Helical" evidence="1">
    <location>
        <begin position="435"/>
        <end position="460"/>
    </location>
</feature>
<sequence>MTSRRRRITALITAAFALAGAIVLAVMFAAAPVKDFAAVATLVGGVIGAFGLAAGVFSFLATYRRAPEDPAVLLARAVEREWRTESAVRGLERPEPLRVRWASTRRPVTAAPGDAAGDVTAIADAWRALPAPQLVVIGEPGAGKTSAAVLLVRRILATRTEGDPVPVLLNVTDWDPATKHLDAWLAERLHGLYRWLPREEAAGLVERERVIPVLDGLDEMTGPVRTAAAAALTEAVGSDRPFVVTCRSREYEELIGATGMPLARAAVVELTPVDPADVAAYLGAGRVGGDAHWAGVRERLAAEPAGPLATALRTPLMAFLAREEYGRSNADPGELLALGAAGDIEEALLAGYVPAVYRERGPVRPGAKRLPVYAAEDAERWLGFLARHAENGRVAWWRLPSTVEAARSFGGDVLTMIGFGRVAVAPKPWRWRPRFLFGALLRIATPAGLVVGVLGCFMFGRSWLAIPLGLVAAWTFVGSLYLSLSTGGFDEADGAVERHRRDRHAMIGIGAVLGFWTVVLFGNRGPETVVDWIVVPFIWAAPLLGPLVFTASGQLIVTAFVLSRSGLLPISLMRFLDDAHRRGVLRQVGAEYQFRHARLADHLGGTRDDDA</sequence>
<proteinExistence type="predicted"/>
<dbReference type="InterPro" id="IPR027417">
    <property type="entry name" value="P-loop_NTPase"/>
</dbReference>
<dbReference type="Proteomes" id="UP000548476">
    <property type="component" value="Unassembled WGS sequence"/>
</dbReference>
<reference evidence="2 3" key="1">
    <citation type="submission" date="2020-08" db="EMBL/GenBank/DDBJ databases">
        <title>Genomic Encyclopedia of Type Strains, Phase IV (KMG-IV): sequencing the most valuable type-strain genomes for metagenomic binning, comparative biology and taxonomic classification.</title>
        <authorList>
            <person name="Goeker M."/>
        </authorList>
    </citation>
    <scope>NUCLEOTIDE SEQUENCE [LARGE SCALE GENOMIC DNA]</scope>
    <source>
        <strain evidence="2 3">YIM 65646</strain>
    </source>
</reference>
<keyword evidence="1" id="KW-1133">Transmembrane helix</keyword>
<keyword evidence="1" id="KW-0812">Transmembrane</keyword>
<dbReference type="AlphaFoldDB" id="A0A841FYR2"/>
<protein>
    <recommendedName>
        <fullName evidence="4">NACHT domain-containing protein</fullName>
    </recommendedName>
</protein>
<gene>
    <name evidence="2" type="ORF">HNR73_006548</name>
</gene>
<name>A0A841FYR2_9ACTN</name>
<feature type="transmembrane region" description="Helical" evidence="1">
    <location>
        <begin position="466"/>
        <end position="484"/>
    </location>
</feature>
<evidence type="ECO:0000256" key="1">
    <source>
        <dbReference type="SAM" id="Phobius"/>
    </source>
</evidence>
<evidence type="ECO:0000313" key="3">
    <source>
        <dbReference type="Proteomes" id="UP000548476"/>
    </source>
</evidence>
<dbReference type="EMBL" id="JACHGT010000017">
    <property type="protein sequence ID" value="MBB6038662.1"/>
    <property type="molecule type" value="Genomic_DNA"/>
</dbReference>